<evidence type="ECO:0000256" key="2">
    <source>
        <dbReference type="ARBA" id="ARBA00022771"/>
    </source>
</evidence>
<keyword evidence="2 4" id="KW-0863">Zinc-finger</keyword>
<dbReference type="SMART" id="SM00336">
    <property type="entry name" value="BBOX"/>
    <property type="match status" value="1"/>
</dbReference>
<feature type="compositionally biased region" description="Low complexity" evidence="6">
    <location>
        <begin position="391"/>
        <end position="403"/>
    </location>
</feature>
<feature type="domain" description="RING-type" evidence="7">
    <location>
        <begin position="12"/>
        <end position="50"/>
    </location>
</feature>
<dbReference type="SUPFAM" id="SSF49899">
    <property type="entry name" value="Concanavalin A-like lectins/glucanases"/>
    <property type="match status" value="1"/>
</dbReference>
<evidence type="ECO:0000256" key="1">
    <source>
        <dbReference type="ARBA" id="ARBA00022723"/>
    </source>
</evidence>
<feature type="region of interest" description="Disordered" evidence="6">
    <location>
        <begin position="389"/>
        <end position="409"/>
    </location>
</feature>
<dbReference type="CDD" id="cd19800">
    <property type="entry name" value="Bbox2_xNF7-like"/>
    <property type="match status" value="1"/>
</dbReference>
<evidence type="ECO:0000256" key="3">
    <source>
        <dbReference type="ARBA" id="ARBA00022833"/>
    </source>
</evidence>
<keyword evidence="3" id="KW-0862">Zinc</keyword>
<accession>A0ABD0XGZ5</accession>
<dbReference type="InterPro" id="IPR017907">
    <property type="entry name" value="Znf_RING_CS"/>
</dbReference>
<evidence type="ECO:0000256" key="6">
    <source>
        <dbReference type="SAM" id="MobiDB-lite"/>
    </source>
</evidence>
<dbReference type="InterPro" id="IPR050143">
    <property type="entry name" value="TRIM/RBCC"/>
</dbReference>
<dbReference type="PROSITE" id="PS00518">
    <property type="entry name" value="ZF_RING_1"/>
    <property type="match status" value="1"/>
</dbReference>
<dbReference type="SUPFAM" id="SSF57845">
    <property type="entry name" value="B-box zinc-binding domain"/>
    <property type="match status" value="1"/>
</dbReference>
<dbReference type="InterPro" id="IPR001841">
    <property type="entry name" value="Znf_RING"/>
</dbReference>
<name>A0ABD0XGZ5_UMBPY</name>
<evidence type="ECO:0000256" key="5">
    <source>
        <dbReference type="SAM" id="Coils"/>
    </source>
</evidence>
<dbReference type="InterPro" id="IPR013083">
    <property type="entry name" value="Znf_RING/FYVE/PHD"/>
</dbReference>
<dbReference type="PANTHER" id="PTHR24103">
    <property type="entry name" value="E3 UBIQUITIN-PROTEIN LIGASE TRIM"/>
    <property type="match status" value="1"/>
</dbReference>
<dbReference type="InterPro" id="IPR043136">
    <property type="entry name" value="B30.2/SPRY_sf"/>
</dbReference>
<keyword evidence="1" id="KW-0479">Metal-binding</keyword>
<feature type="domain" description="B box-type" evidence="8">
    <location>
        <begin position="88"/>
        <end position="129"/>
    </location>
</feature>
<sequence length="409" mass="47267">MASALYTDDLTCSVCLYLFTDPVSLSCGHSFCRECLTSCLRIDNQCPCCRATTADEKISTNYILKSIADKAKEKQQKIESSIDEKRGGNDWLCPDHEEKLKLFCETDKELVCVICRDGEKHDGHKFKPIKEAALAKRQELNEAIQFLTKDNRSINTKTKQQEEEINKTDTKSGQLTNQISSQFEEMHQFLRKREEEIMNELKEKKRVELEKMRRNLESMEVVVSERREKEIRLISAQDIPDSEGFLQWWNDRGLSELEELKDRDAPPEGSKDVNETTMKHPYRSRVDDMNLTPDSLSLGPYESHLQFFLWKEMLHIIKDLPERLTLETSSEDLIISHDRRSVLRSHKNAKSASTDLTVARSNIKFSTGQHCWEVEVGRKSAWNLGMEDTSSRSSKLSRSSHSHPTFQII</sequence>
<dbReference type="InterPro" id="IPR013320">
    <property type="entry name" value="ConA-like_dom_sf"/>
</dbReference>
<evidence type="ECO:0000313" key="10">
    <source>
        <dbReference type="Proteomes" id="UP001557470"/>
    </source>
</evidence>
<dbReference type="Pfam" id="PF13923">
    <property type="entry name" value="zf-C3HC4_2"/>
    <property type="match status" value="1"/>
</dbReference>
<dbReference type="Gene3D" id="3.30.40.10">
    <property type="entry name" value="Zinc/RING finger domain, C3HC4 (zinc finger)"/>
    <property type="match status" value="1"/>
</dbReference>
<evidence type="ECO:0000259" key="8">
    <source>
        <dbReference type="PROSITE" id="PS50119"/>
    </source>
</evidence>
<dbReference type="Pfam" id="PF00643">
    <property type="entry name" value="zf-B_box"/>
    <property type="match status" value="1"/>
</dbReference>
<dbReference type="SUPFAM" id="SSF57850">
    <property type="entry name" value="RING/U-box"/>
    <property type="match status" value="1"/>
</dbReference>
<organism evidence="9 10">
    <name type="scientific">Umbra pygmaea</name>
    <name type="common">Eastern mudminnow</name>
    <dbReference type="NCBI Taxonomy" id="75934"/>
    <lineage>
        <taxon>Eukaryota</taxon>
        <taxon>Metazoa</taxon>
        <taxon>Chordata</taxon>
        <taxon>Craniata</taxon>
        <taxon>Vertebrata</taxon>
        <taxon>Euteleostomi</taxon>
        <taxon>Actinopterygii</taxon>
        <taxon>Neopterygii</taxon>
        <taxon>Teleostei</taxon>
        <taxon>Protacanthopterygii</taxon>
        <taxon>Esociformes</taxon>
        <taxon>Umbridae</taxon>
        <taxon>Umbra</taxon>
    </lineage>
</organism>
<dbReference type="PROSITE" id="PS50089">
    <property type="entry name" value="ZF_RING_2"/>
    <property type="match status" value="1"/>
</dbReference>
<proteinExistence type="predicted"/>
<dbReference type="Gene3D" id="2.60.120.920">
    <property type="match status" value="1"/>
</dbReference>
<dbReference type="EMBL" id="JAGEUA010000001">
    <property type="protein sequence ID" value="KAL1020723.1"/>
    <property type="molecule type" value="Genomic_DNA"/>
</dbReference>
<feature type="coiled-coil region" evidence="5">
    <location>
        <begin position="130"/>
        <end position="157"/>
    </location>
</feature>
<dbReference type="AlphaFoldDB" id="A0ABD0XGZ5"/>
<protein>
    <submittedName>
        <fullName evidence="9">Uncharacterized protein</fullName>
    </submittedName>
</protein>
<reference evidence="9 10" key="1">
    <citation type="submission" date="2024-06" db="EMBL/GenBank/DDBJ databases">
        <authorList>
            <person name="Pan Q."/>
            <person name="Wen M."/>
            <person name="Jouanno E."/>
            <person name="Zahm M."/>
            <person name="Klopp C."/>
            <person name="Cabau C."/>
            <person name="Louis A."/>
            <person name="Berthelot C."/>
            <person name="Parey E."/>
            <person name="Roest Crollius H."/>
            <person name="Montfort J."/>
            <person name="Robinson-Rechavi M."/>
            <person name="Bouchez O."/>
            <person name="Lampietro C."/>
            <person name="Lopez Roques C."/>
            <person name="Donnadieu C."/>
            <person name="Postlethwait J."/>
            <person name="Bobe J."/>
            <person name="Verreycken H."/>
            <person name="Guiguen Y."/>
        </authorList>
    </citation>
    <scope>NUCLEOTIDE SEQUENCE [LARGE SCALE GENOMIC DNA]</scope>
    <source>
        <strain evidence="9">Up_M1</strain>
        <tissue evidence="9">Testis</tissue>
    </source>
</reference>
<dbReference type="Proteomes" id="UP001557470">
    <property type="component" value="Unassembled WGS sequence"/>
</dbReference>
<gene>
    <name evidence="9" type="ORF">UPYG_G00003800</name>
</gene>
<keyword evidence="5" id="KW-0175">Coiled coil</keyword>
<evidence type="ECO:0000259" key="7">
    <source>
        <dbReference type="PROSITE" id="PS50089"/>
    </source>
</evidence>
<dbReference type="Gene3D" id="3.30.160.60">
    <property type="entry name" value="Classic Zinc Finger"/>
    <property type="match status" value="1"/>
</dbReference>
<feature type="coiled-coil region" evidence="5">
    <location>
        <begin position="187"/>
        <end position="229"/>
    </location>
</feature>
<evidence type="ECO:0000256" key="4">
    <source>
        <dbReference type="PROSITE-ProRule" id="PRU00024"/>
    </source>
</evidence>
<dbReference type="PROSITE" id="PS50119">
    <property type="entry name" value="ZF_BBOX"/>
    <property type="match status" value="1"/>
</dbReference>
<dbReference type="InterPro" id="IPR000315">
    <property type="entry name" value="Znf_B-box"/>
</dbReference>
<keyword evidence="10" id="KW-1185">Reference proteome</keyword>
<comment type="caution">
    <text evidence="9">The sequence shown here is derived from an EMBL/GenBank/DDBJ whole genome shotgun (WGS) entry which is preliminary data.</text>
</comment>
<evidence type="ECO:0000313" key="9">
    <source>
        <dbReference type="EMBL" id="KAL1020723.1"/>
    </source>
</evidence>
<dbReference type="GO" id="GO:0008270">
    <property type="term" value="F:zinc ion binding"/>
    <property type="evidence" value="ECO:0007669"/>
    <property type="project" value="UniProtKB-KW"/>
</dbReference>
<dbReference type="SMART" id="SM00184">
    <property type="entry name" value="RING"/>
    <property type="match status" value="1"/>
</dbReference>